<sequence>MIGMDSAARIYDMYETMLENILKDPSEPAASLPQDFLKAITDNFSNDRIIGRGGFGEVYKGILRSGKKIAVKKIYDRYHVHKDNSLDELSNVLGIMHPNVVQLIGYCAETKMDTMTHDGGKLIVAEIRSRLLCFEYISNGGLDMYISKEYMDLGWDEIYKIIKGICSGLNALHEENIVHLDLKPQNILMDGNMMPKIVDFGLARLLGENKSKIYTERATGTTGYMAPEYFNGGKISTKADIFSLGVIMIELMTGSRNYPRSVPPYYSYTSYGNTLDTTQAQLEEFSGTVLEKWKKIFQKTLKDASLVEVSTNQLKQLIAIALKCVDSDLNKRPNAADILQIFSRNEAGQSLCDPCCKYSQVRDLVSVQPTELKIHMADPNKLYRSSCLLHLNNNTLGHVAFRILSNTLARHFIWPSFGFVPPGCRYTVAVTMRYQQNPPPSEDLVFTLESTRASDQEIKNVISRHLIYDHDDFFAKAKDKGRQVHEEKLTPVYSNNELEIEIVPLEMSDNYMMDSIDAHPTEPWILIIRRSIIIWDYNTQEMAHLPPRGEQKQVSQLSGRFGGSNKPLVAKFIAQKNWIVVGCSVGYIKVYKYCKQALFSEIKSFKAHEYGDISSLELHQTGPYVLSAVENRNGRRASVWDNPMDKIKMWDWENGWKLICTFNTEKYTYQIKFNPMDVNMFATISGGVKVWNTCSPDSVSELRRTHPACLDFFSRDGAPHMIFAEQSNRRKPTIWDCQNMKCVSTLKEHLADVTVVFSHPELPVLVTGSDDGTIRLWNSSTFSLLGVLNCGLRNVVAITSLKGSRRIAILHFGGLAIAEIDTEQSVAIV</sequence>
<dbReference type="SMART" id="SM00320">
    <property type="entry name" value="WD40"/>
    <property type="match status" value="4"/>
</dbReference>
<evidence type="ECO:0000256" key="5">
    <source>
        <dbReference type="ARBA" id="ARBA00022777"/>
    </source>
</evidence>
<feature type="domain" description="Protein kinase" evidence="11">
    <location>
        <begin position="44"/>
        <end position="343"/>
    </location>
</feature>
<dbReference type="EMBL" id="CM016559">
    <property type="protein sequence ID" value="TKW00302.1"/>
    <property type="molecule type" value="Genomic_DNA"/>
</dbReference>
<keyword evidence="6 10" id="KW-0067">ATP-binding</keyword>
<proteinExistence type="predicted"/>
<dbReference type="Gene3D" id="3.30.200.20">
    <property type="entry name" value="Phosphorylase Kinase, domain 1"/>
    <property type="match status" value="1"/>
</dbReference>
<evidence type="ECO:0000256" key="10">
    <source>
        <dbReference type="PROSITE-ProRule" id="PRU10141"/>
    </source>
</evidence>
<dbReference type="OMA" id="WESNIRT"/>
<dbReference type="InterPro" id="IPR015943">
    <property type="entry name" value="WD40/YVTN_repeat-like_dom_sf"/>
</dbReference>
<organism evidence="13 14">
    <name type="scientific">Setaria viridis</name>
    <name type="common">Green bristlegrass</name>
    <name type="synonym">Setaria italica subsp. viridis</name>
    <dbReference type="NCBI Taxonomy" id="4556"/>
    <lineage>
        <taxon>Eukaryota</taxon>
        <taxon>Viridiplantae</taxon>
        <taxon>Streptophyta</taxon>
        <taxon>Embryophyta</taxon>
        <taxon>Tracheophyta</taxon>
        <taxon>Spermatophyta</taxon>
        <taxon>Magnoliopsida</taxon>
        <taxon>Liliopsida</taxon>
        <taxon>Poales</taxon>
        <taxon>Poaceae</taxon>
        <taxon>PACMAD clade</taxon>
        <taxon>Panicoideae</taxon>
        <taxon>Panicodae</taxon>
        <taxon>Paniceae</taxon>
        <taxon>Cenchrinae</taxon>
        <taxon>Setaria</taxon>
    </lineage>
</organism>
<feature type="domain" description="MSP" evidence="12">
    <location>
        <begin position="364"/>
        <end position="494"/>
    </location>
</feature>
<dbReference type="InterPro" id="IPR008271">
    <property type="entry name" value="Ser/Thr_kinase_AS"/>
</dbReference>
<protein>
    <recommendedName>
        <fullName evidence="1">non-specific serine/threonine protein kinase</fullName>
        <ecNumber evidence="1">2.7.11.1</ecNumber>
    </recommendedName>
</protein>
<evidence type="ECO:0000256" key="4">
    <source>
        <dbReference type="ARBA" id="ARBA00022741"/>
    </source>
</evidence>
<keyword evidence="3" id="KW-0808">Transferase</keyword>
<dbReference type="PROSITE" id="PS00107">
    <property type="entry name" value="PROTEIN_KINASE_ATP"/>
    <property type="match status" value="1"/>
</dbReference>
<dbReference type="PANTHER" id="PTHR45707:SF81">
    <property type="entry name" value="PROTEIN KINASE DOMAIN-CONTAINING PROTEIN"/>
    <property type="match status" value="1"/>
</dbReference>
<dbReference type="Pfam" id="PF00635">
    <property type="entry name" value="Motile_Sperm"/>
    <property type="match status" value="1"/>
</dbReference>
<keyword evidence="2" id="KW-0723">Serine/threonine-protein kinase</keyword>
<keyword evidence="4 10" id="KW-0547">Nucleotide-binding</keyword>
<comment type="catalytic activity">
    <reaction evidence="8">
        <text>L-seryl-[protein] + ATP = O-phospho-L-seryl-[protein] + ADP + H(+)</text>
        <dbReference type="Rhea" id="RHEA:17989"/>
        <dbReference type="Rhea" id="RHEA-COMP:9863"/>
        <dbReference type="Rhea" id="RHEA-COMP:11604"/>
        <dbReference type="ChEBI" id="CHEBI:15378"/>
        <dbReference type="ChEBI" id="CHEBI:29999"/>
        <dbReference type="ChEBI" id="CHEBI:30616"/>
        <dbReference type="ChEBI" id="CHEBI:83421"/>
        <dbReference type="ChEBI" id="CHEBI:456216"/>
        <dbReference type="EC" id="2.7.11.1"/>
    </reaction>
</comment>
<dbReference type="PANTHER" id="PTHR45707">
    <property type="entry name" value="C2 CALCIUM/LIPID-BINDING PLANT PHOSPHORIBOSYLTRANSFERASE FAMILY PROTEIN"/>
    <property type="match status" value="1"/>
</dbReference>
<evidence type="ECO:0000313" key="13">
    <source>
        <dbReference type="EMBL" id="TKW00302.1"/>
    </source>
</evidence>
<keyword evidence="14" id="KW-1185">Reference proteome</keyword>
<gene>
    <name evidence="13" type="ORF">SEVIR_8G100500v2</name>
</gene>
<dbReference type="InterPro" id="IPR000719">
    <property type="entry name" value="Prot_kinase_dom"/>
</dbReference>
<dbReference type="Gene3D" id="2.60.40.10">
    <property type="entry name" value="Immunoglobulins"/>
    <property type="match status" value="1"/>
</dbReference>
<accession>A0A4U6TFH6</accession>
<dbReference type="SUPFAM" id="SSF50978">
    <property type="entry name" value="WD40 repeat-like"/>
    <property type="match status" value="1"/>
</dbReference>
<feature type="repeat" description="WD" evidence="9">
    <location>
        <begin position="746"/>
        <end position="787"/>
    </location>
</feature>
<reference evidence="13" key="1">
    <citation type="submission" date="2019-03" db="EMBL/GenBank/DDBJ databases">
        <title>WGS assembly of Setaria viridis.</title>
        <authorList>
            <person name="Huang P."/>
            <person name="Jenkins J."/>
            <person name="Grimwood J."/>
            <person name="Barry K."/>
            <person name="Healey A."/>
            <person name="Mamidi S."/>
            <person name="Sreedasyam A."/>
            <person name="Shu S."/>
            <person name="Feldman M."/>
            <person name="Wu J."/>
            <person name="Yu Y."/>
            <person name="Chen C."/>
            <person name="Johnson J."/>
            <person name="Rokhsar D."/>
            <person name="Baxter I."/>
            <person name="Schmutz J."/>
            <person name="Brutnell T."/>
            <person name="Kellogg E."/>
        </authorList>
    </citation>
    <scope>NUCLEOTIDE SEQUENCE [LARGE SCALE GENOMIC DNA]</scope>
</reference>
<evidence type="ECO:0000256" key="8">
    <source>
        <dbReference type="ARBA" id="ARBA00048679"/>
    </source>
</evidence>
<dbReference type="Pfam" id="PF00069">
    <property type="entry name" value="Pkinase"/>
    <property type="match status" value="1"/>
</dbReference>
<dbReference type="Gene3D" id="1.10.510.10">
    <property type="entry name" value="Transferase(Phosphotransferase) domain 1"/>
    <property type="match status" value="1"/>
</dbReference>
<dbReference type="EC" id="2.7.11.1" evidence="1"/>
<evidence type="ECO:0000259" key="11">
    <source>
        <dbReference type="PROSITE" id="PS50011"/>
    </source>
</evidence>
<dbReference type="PROSITE" id="PS50082">
    <property type="entry name" value="WD_REPEATS_2"/>
    <property type="match status" value="1"/>
</dbReference>
<feature type="binding site" evidence="10">
    <location>
        <position position="73"/>
    </location>
    <ligand>
        <name>ATP</name>
        <dbReference type="ChEBI" id="CHEBI:30616"/>
    </ligand>
</feature>
<dbReference type="InterPro" id="IPR036322">
    <property type="entry name" value="WD40_repeat_dom_sf"/>
</dbReference>
<keyword evidence="5" id="KW-0418">Kinase</keyword>
<dbReference type="PROSITE" id="PS00108">
    <property type="entry name" value="PROTEIN_KINASE_ST"/>
    <property type="match status" value="1"/>
</dbReference>
<dbReference type="InterPro" id="IPR000535">
    <property type="entry name" value="MSP_dom"/>
</dbReference>
<dbReference type="InterPro" id="IPR011009">
    <property type="entry name" value="Kinase-like_dom_sf"/>
</dbReference>
<dbReference type="PROSITE" id="PS50202">
    <property type="entry name" value="MSP"/>
    <property type="match status" value="1"/>
</dbReference>
<keyword evidence="9" id="KW-0853">WD repeat</keyword>
<name>A0A4U6TFH6_SETVI</name>
<evidence type="ECO:0000256" key="7">
    <source>
        <dbReference type="ARBA" id="ARBA00047899"/>
    </source>
</evidence>
<dbReference type="Proteomes" id="UP000298652">
    <property type="component" value="Chromosome 8"/>
</dbReference>
<evidence type="ECO:0000256" key="3">
    <source>
        <dbReference type="ARBA" id="ARBA00022679"/>
    </source>
</evidence>
<dbReference type="SUPFAM" id="SSF49354">
    <property type="entry name" value="PapD-like"/>
    <property type="match status" value="1"/>
</dbReference>
<dbReference type="PROSITE" id="PS50294">
    <property type="entry name" value="WD_REPEATS_REGION"/>
    <property type="match status" value="1"/>
</dbReference>
<evidence type="ECO:0000256" key="2">
    <source>
        <dbReference type="ARBA" id="ARBA00022527"/>
    </source>
</evidence>
<dbReference type="InterPro" id="IPR001680">
    <property type="entry name" value="WD40_rpt"/>
</dbReference>
<dbReference type="GO" id="GO:0004674">
    <property type="term" value="F:protein serine/threonine kinase activity"/>
    <property type="evidence" value="ECO:0007669"/>
    <property type="project" value="UniProtKB-KW"/>
</dbReference>
<dbReference type="GO" id="GO:0005524">
    <property type="term" value="F:ATP binding"/>
    <property type="evidence" value="ECO:0007669"/>
    <property type="project" value="UniProtKB-UniRule"/>
</dbReference>
<dbReference type="SUPFAM" id="SSF56112">
    <property type="entry name" value="Protein kinase-like (PK-like)"/>
    <property type="match status" value="1"/>
</dbReference>
<comment type="catalytic activity">
    <reaction evidence="7">
        <text>L-threonyl-[protein] + ATP = O-phospho-L-threonyl-[protein] + ADP + H(+)</text>
        <dbReference type="Rhea" id="RHEA:46608"/>
        <dbReference type="Rhea" id="RHEA-COMP:11060"/>
        <dbReference type="Rhea" id="RHEA-COMP:11605"/>
        <dbReference type="ChEBI" id="CHEBI:15378"/>
        <dbReference type="ChEBI" id="CHEBI:30013"/>
        <dbReference type="ChEBI" id="CHEBI:30616"/>
        <dbReference type="ChEBI" id="CHEBI:61977"/>
        <dbReference type="ChEBI" id="CHEBI:456216"/>
        <dbReference type="EC" id="2.7.11.1"/>
    </reaction>
</comment>
<dbReference type="AlphaFoldDB" id="A0A4U6TFH6"/>
<evidence type="ECO:0000256" key="9">
    <source>
        <dbReference type="PROSITE-ProRule" id="PRU00221"/>
    </source>
</evidence>
<evidence type="ECO:0000259" key="12">
    <source>
        <dbReference type="PROSITE" id="PS50202"/>
    </source>
</evidence>
<dbReference type="Gramene" id="TKW00302">
    <property type="protein sequence ID" value="TKW00302"/>
    <property type="gene ID" value="SEVIR_8G100500v2"/>
</dbReference>
<dbReference type="Pfam" id="PF00400">
    <property type="entry name" value="WD40"/>
    <property type="match status" value="1"/>
</dbReference>
<dbReference type="InterPro" id="IPR008962">
    <property type="entry name" value="PapD-like_sf"/>
</dbReference>
<evidence type="ECO:0000256" key="6">
    <source>
        <dbReference type="ARBA" id="ARBA00022840"/>
    </source>
</evidence>
<dbReference type="FunFam" id="1.10.510.10:FF:001023">
    <property type="entry name" value="Os07g0541700 protein"/>
    <property type="match status" value="1"/>
</dbReference>
<evidence type="ECO:0000256" key="1">
    <source>
        <dbReference type="ARBA" id="ARBA00012513"/>
    </source>
</evidence>
<dbReference type="InterPro" id="IPR017441">
    <property type="entry name" value="Protein_kinase_ATP_BS"/>
</dbReference>
<dbReference type="PROSITE" id="PS50011">
    <property type="entry name" value="PROTEIN_KINASE_DOM"/>
    <property type="match status" value="1"/>
</dbReference>
<evidence type="ECO:0000313" key="14">
    <source>
        <dbReference type="Proteomes" id="UP000298652"/>
    </source>
</evidence>
<dbReference type="InterPro" id="IPR013783">
    <property type="entry name" value="Ig-like_fold"/>
</dbReference>
<dbReference type="SMART" id="SM00220">
    <property type="entry name" value="S_TKc"/>
    <property type="match status" value="1"/>
</dbReference>
<dbReference type="Gene3D" id="2.130.10.10">
    <property type="entry name" value="YVTN repeat-like/Quinoprotein amine dehydrogenase"/>
    <property type="match status" value="1"/>
</dbReference>